<dbReference type="Gene3D" id="2.30.42.10">
    <property type="match status" value="2"/>
</dbReference>
<keyword evidence="3 4" id="KW-0472">Membrane</keyword>
<dbReference type="GO" id="GO:0072659">
    <property type="term" value="P:protein localization to plasma membrane"/>
    <property type="evidence" value="ECO:0007669"/>
    <property type="project" value="TreeGrafter"/>
</dbReference>
<dbReference type="Pfam" id="PF09007">
    <property type="entry name" value="EBP50_C"/>
    <property type="match status" value="1"/>
</dbReference>
<dbReference type="GO" id="GO:0012505">
    <property type="term" value="C:endomembrane system"/>
    <property type="evidence" value="ECO:0007669"/>
    <property type="project" value="UniProtKB-SubCell"/>
</dbReference>
<feature type="region of interest" description="Disordered" evidence="5">
    <location>
        <begin position="108"/>
        <end position="177"/>
    </location>
</feature>
<comment type="function">
    <text evidence="4">Scaffold protein that connects plasma membrane proteins with members of the ezrin/moesin/radixin family and thereby helps to link them to the actin cytoskeleton and to regulate their surface expression.</text>
</comment>
<sequence length="380" mass="42055">MASELKPRICFMTKGENGYGFHLHGEKGKNGQYIRKVEPASPAEASGLRAGDRVVEVNGENVEKETHHQVVQRIKAVEHETRLLVVDRDTDEYLKSLRLTCTEEMAVRGDLASSPSPSISPSTSSKRENGSISKLPGTLSPKEPKPNKRSPSRGTKKEKQAQPPPEPEPPVEEEQELEQVMELLPRLCHLVRSETGYGFNLHSEKARPGQYIRSLDPGSPADRAGLRPQDRLIEVNGVNIESLRHSEVVAFIKSGGEETRLLVVDPDTDEHFKKLGIVPTESHIKDYEAQPVTNGSPNLRVNGSSTSQSTQSTHSDLSTPDTSTQVADEHDCPLLDPFVESGLCLSPTAAEEKEKAHAMRAKKRAPQMDWNKKHELFSNF</sequence>
<comment type="subcellular location">
    <subcellularLocation>
        <location evidence="1 4">Endomembrane system</location>
        <topology evidence="1 4">Peripheral membrane protein</topology>
    </subcellularLocation>
</comment>
<evidence type="ECO:0000256" key="5">
    <source>
        <dbReference type="SAM" id="MobiDB-lite"/>
    </source>
</evidence>
<feature type="compositionally biased region" description="Low complexity" evidence="5">
    <location>
        <begin position="113"/>
        <end position="124"/>
    </location>
</feature>
<keyword evidence="8" id="KW-1185">Reference proteome</keyword>
<dbReference type="PIRSF" id="PIRSF037866">
    <property type="entry name" value="EBP50"/>
    <property type="match status" value="1"/>
</dbReference>
<evidence type="ECO:0000259" key="6">
    <source>
        <dbReference type="PROSITE" id="PS50106"/>
    </source>
</evidence>
<dbReference type="AlphaFoldDB" id="A0A8T3CMR8"/>
<dbReference type="FunFam" id="2.30.42.10:FF:000068">
    <property type="entry name" value="Na(+)/H(+) exchange regulatory cofactor NHE-RF"/>
    <property type="match status" value="2"/>
</dbReference>
<reference evidence="7" key="1">
    <citation type="submission" date="2021-01" db="EMBL/GenBank/DDBJ databases">
        <authorList>
            <person name="Zahm M."/>
            <person name="Roques C."/>
            <person name="Cabau C."/>
            <person name="Klopp C."/>
            <person name="Donnadieu C."/>
            <person name="Jouanno E."/>
            <person name="Lampietro C."/>
            <person name="Louis A."/>
            <person name="Herpin A."/>
            <person name="Echchiki A."/>
            <person name="Berthelot C."/>
            <person name="Parey E."/>
            <person name="Roest-Crollius H."/>
            <person name="Braasch I."/>
            <person name="Postlethwait J."/>
            <person name="Bobe J."/>
            <person name="Montfort J."/>
            <person name="Bouchez O."/>
            <person name="Begum T."/>
            <person name="Mejri S."/>
            <person name="Adams A."/>
            <person name="Chen W.-J."/>
            <person name="Guiguen Y."/>
        </authorList>
    </citation>
    <scope>NUCLEOTIDE SEQUENCE</scope>
    <source>
        <tissue evidence="7">Blood</tissue>
    </source>
</reference>
<dbReference type="OrthoDB" id="10007415at2759"/>
<protein>
    <recommendedName>
        <fullName evidence="4">Na(+)/H(+) exchange regulatory cofactor NHE-RF</fullName>
    </recommendedName>
</protein>
<dbReference type="GO" id="GO:0043495">
    <property type="term" value="F:protein-membrane adaptor activity"/>
    <property type="evidence" value="ECO:0007669"/>
    <property type="project" value="TreeGrafter"/>
</dbReference>
<dbReference type="InterPro" id="IPR015098">
    <property type="entry name" value="EBP50_C"/>
</dbReference>
<feature type="domain" description="PDZ" evidence="6">
    <location>
        <begin position="187"/>
        <end position="267"/>
    </location>
</feature>
<dbReference type="EMBL" id="JAERUA010000022">
    <property type="protein sequence ID" value="KAI1884464.1"/>
    <property type="molecule type" value="Genomic_DNA"/>
</dbReference>
<dbReference type="GO" id="GO:0005102">
    <property type="term" value="F:signaling receptor binding"/>
    <property type="evidence" value="ECO:0007669"/>
    <property type="project" value="TreeGrafter"/>
</dbReference>
<feature type="compositionally biased region" description="Low complexity" evidence="5">
    <location>
        <begin position="304"/>
        <end position="319"/>
    </location>
</feature>
<dbReference type="PANTHER" id="PTHR14191:SF4">
    <property type="entry name" value="NA(+)_H(+) EXCHANGE REGULATORY COFACTOR NHE-RF2"/>
    <property type="match status" value="1"/>
</dbReference>
<evidence type="ECO:0000256" key="4">
    <source>
        <dbReference type="PIRNR" id="PIRNR037866"/>
    </source>
</evidence>
<evidence type="ECO:0000256" key="3">
    <source>
        <dbReference type="ARBA" id="ARBA00023136"/>
    </source>
</evidence>
<proteinExistence type="predicted"/>
<organism evidence="7 8">
    <name type="scientific">Albula goreensis</name>
    <dbReference type="NCBI Taxonomy" id="1534307"/>
    <lineage>
        <taxon>Eukaryota</taxon>
        <taxon>Metazoa</taxon>
        <taxon>Chordata</taxon>
        <taxon>Craniata</taxon>
        <taxon>Vertebrata</taxon>
        <taxon>Euteleostomi</taxon>
        <taxon>Actinopterygii</taxon>
        <taxon>Neopterygii</taxon>
        <taxon>Teleostei</taxon>
        <taxon>Albuliformes</taxon>
        <taxon>Albulidae</taxon>
        <taxon>Albula</taxon>
    </lineage>
</organism>
<feature type="region of interest" description="Disordered" evidence="5">
    <location>
        <begin position="286"/>
        <end position="328"/>
    </location>
</feature>
<evidence type="ECO:0000256" key="1">
    <source>
        <dbReference type="ARBA" id="ARBA00004184"/>
    </source>
</evidence>
<dbReference type="Pfam" id="PF00595">
    <property type="entry name" value="PDZ"/>
    <property type="match status" value="2"/>
</dbReference>
<feature type="compositionally biased region" description="Polar residues" evidence="5">
    <location>
        <begin position="291"/>
        <end position="303"/>
    </location>
</feature>
<gene>
    <name evidence="7" type="ORF">AGOR_G00226660</name>
</gene>
<dbReference type="Proteomes" id="UP000829720">
    <property type="component" value="Unassembled WGS sequence"/>
</dbReference>
<dbReference type="InterPro" id="IPR017300">
    <property type="entry name" value="NHERF-1/NHERF-2"/>
</dbReference>
<comment type="caution">
    <text evidence="7">The sequence shown here is derived from an EMBL/GenBank/DDBJ whole genome shotgun (WGS) entry which is preliminary data.</text>
</comment>
<evidence type="ECO:0000313" key="8">
    <source>
        <dbReference type="Proteomes" id="UP000829720"/>
    </source>
</evidence>
<dbReference type="GO" id="GO:0016324">
    <property type="term" value="C:apical plasma membrane"/>
    <property type="evidence" value="ECO:0007669"/>
    <property type="project" value="TreeGrafter"/>
</dbReference>
<accession>A0A8T3CMR8</accession>
<evidence type="ECO:0000256" key="2">
    <source>
        <dbReference type="ARBA" id="ARBA00022737"/>
    </source>
</evidence>
<evidence type="ECO:0000313" key="7">
    <source>
        <dbReference type="EMBL" id="KAI1884464.1"/>
    </source>
</evidence>
<dbReference type="SMART" id="SM00228">
    <property type="entry name" value="PDZ"/>
    <property type="match status" value="2"/>
</dbReference>
<name>A0A8T3CMR8_9TELE</name>
<dbReference type="PANTHER" id="PTHR14191">
    <property type="entry name" value="PDZ DOMAIN CONTAINING PROTEIN"/>
    <property type="match status" value="1"/>
</dbReference>
<feature type="domain" description="PDZ" evidence="6">
    <location>
        <begin position="8"/>
        <end position="89"/>
    </location>
</feature>
<dbReference type="InterPro" id="IPR051067">
    <property type="entry name" value="NHER"/>
</dbReference>
<dbReference type="InterPro" id="IPR036034">
    <property type="entry name" value="PDZ_sf"/>
</dbReference>
<dbReference type="PROSITE" id="PS50106">
    <property type="entry name" value="PDZ"/>
    <property type="match status" value="2"/>
</dbReference>
<dbReference type="CDD" id="cd06768">
    <property type="entry name" value="PDZ_NHERF-like"/>
    <property type="match status" value="2"/>
</dbReference>
<dbReference type="SUPFAM" id="SSF50156">
    <property type="entry name" value="PDZ domain-like"/>
    <property type="match status" value="2"/>
</dbReference>
<keyword evidence="2" id="KW-0677">Repeat</keyword>
<dbReference type="InterPro" id="IPR001478">
    <property type="entry name" value="PDZ"/>
</dbReference>